<reference evidence="8" key="2">
    <citation type="submission" date="2010-07" db="EMBL/GenBank/DDBJ databases">
        <authorList>
            <consortium name="The Broad Institute Genome Sequencing Platform"/>
            <consortium name="Broad Institute Genome Sequencing Center for Infectious Disease"/>
            <person name="Ma L.-J."/>
            <person name="Dead R."/>
            <person name="Young S."/>
            <person name="Zeng Q."/>
            <person name="Koehrsen M."/>
            <person name="Alvarado L."/>
            <person name="Berlin A."/>
            <person name="Chapman S.B."/>
            <person name="Chen Z."/>
            <person name="Freedman E."/>
            <person name="Gellesch M."/>
            <person name="Goldberg J."/>
            <person name="Griggs A."/>
            <person name="Gujja S."/>
            <person name="Heilman E.R."/>
            <person name="Heiman D."/>
            <person name="Hepburn T."/>
            <person name="Howarth C."/>
            <person name="Jen D."/>
            <person name="Larson L."/>
            <person name="Mehta T."/>
            <person name="Neiman D."/>
            <person name="Pearson M."/>
            <person name="Roberts A."/>
            <person name="Saif S."/>
            <person name="Shea T."/>
            <person name="Shenoy N."/>
            <person name="Sisk P."/>
            <person name="Stolte C."/>
            <person name="Sykes S."/>
            <person name="Walk T."/>
            <person name="White J."/>
            <person name="Yandava C."/>
            <person name="Haas B."/>
            <person name="Nusbaum C."/>
            <person name="Birren B."/>
        </authorList>
    </citation>
    <scope>NUCLEOTIDE SEQUENCE</scope>
    <source>
        <strain evidence="8">R3-111a-1</strain>
    </source>
</reference>
<protein>
    <recommendedName>
        <fullName evidence="7">Rhodopsin domain-containing protein</fullName>
    </recommendedName>
</protein>
<evidence type="ECO:0000256" key="2">
    <source>
        <dbReference type="ARBA" id="ARBA00022692"/>
    </source>
</evidence>
<dbReference type="EnsemblFungi" id="EJT78012">
    <property type="protein sequence ID" value="EJT78012"/>
    <property type="gene ID" value="GGTG_03115"/>
</dbReference>
<keyword evidence="4 6" id="KW-0472">Membrane</keyword>
<dbReference type="InterPro" id="IPR052337">
    <property type="entry name" value="SAT4-like"/>
</dbReference>
<evidence type="ECO:0000256" key="6">
    <source>
        <dbReference type="SAM" id="Phobius"/>
    </source>
</evidence>
<keyword evidence="10" id="KW-1185">Reference proteome</keyword>
<dbReference type="Pfam" id="PF20684">
    <property type="entry name" value="Fung_rhodopsin"/>
    <property type="match status" value="1"/>
</dbReference>
<comment type="similarity">
    <text evidence="5">Belongs to the SAT4 family.</text>
</comment>
<reference evidence="9" key="4">
    <citation type="journal article" date="2015" name="G3 (Bethesda)">
        <title>Genome sequences of three phytopathogenic species of the Magnaporthaceae family of fungi.</title>
        <authorList>
            <person name="Okagaki L.H."/>
            <person name="Nunes C.C."/>
            <person name="Sailsbery J."/>
            <person name="Clay B."/>
            <person name="Brown D."/>
            <person name="John T."/>
            <person name="Oh Y."/>
            <person name="Young N."/>
            <person name="Fitzgerald M."/>
            <person name="Haas B.J."/>
            <person name="Zeng Q."/>
            <person name="Young S."/>
            <person name="Adiconis X."/>
            <person name="Fan L."/>
            <person name="Levin J.Z."/>
            <person name="Mitchell T.K."/>
            <person name="Okubara P.A."/>
            <person name="Farman M.L."/>
            <person name="Kohn L.M."/>
            <person name="Birren B."/>
            <person name="Ma L.-J."/>
            <person name="Dean R.A."/>
        </authorList>
    </citation>
    <scope>NUCLEOTIDE SEQUENCE</scope>
    <source>
        <strain evidence="9">R3-111a-1</strain>
    </source>
</reference>
<reference evidence="10" key="1">
    <citation type="submission" date="2010-07" db="EMBL/GenBank/DDBJ databases">
        <title>The genome sequence of Gaeumannomyces graminis var. tritici strain R3-111a-1.</title>
        <authorList>
            <consortium name="The Broad Institute Genome Sequencing Platform"/>
            <person name="Ma L.-J."/>
            <person name="Dead R."/>
            <person name="Young S."/>
            <person name="Zeng Q."/>
            <person name="Koehrsen M."/>
            <person name="Alvarado L."/>
            <person name="Berlin A."/>
            <person name="Chapman S.B."/>
            <person name="Chen Z."/>
            <person name="Freedman E."/>
            <person name="Gellesch M."/>
            <person name="Goldberg J."/>
            <person name="Griggs A."/>
            <person name="Gujja S."/>
            <person name="Heilman E.R."/>
            <person name="Heiman D."/>
            <person name="Hepburn T."/>
            <person name="Howarth C."/>
            <person name="Jen D."/>
            <person name="Larson L."/>
            <person name="Mehta T."/>
            <person name="Neiman D."/>
            <person name="Pearson M."/>
            <person name="Roberts A."/>
            <person name="Saif S."/>
            <person name="Shea T."/>
            <person name="Shenoy N."/>
            <person name="Sisk P."/>
            <person name="Stolte C."/>
            <person name="Sykes S."/>
            <person name="Walk T."/>
            <person name="White J."/>
            <person name="Yandava C."/>
            <person name="Haas B."/>
            <person name="Nusbaum C."/>
            <person name="Birren B."/>
        </authorList>
    </citation>
    <scope>NUCLEOTIDE SEQUENCE [LARGE SCALE GENOMIC DNA]</scope>
    <source>
        <strain evidence="10">R3-111a-1</strain>
    </source>
</reference>
<evidence type="ECO:0000256" key="4">
    <source>
        <dbReference type="ARBA" id="ARBA00023136"/>
    </source>
</evidence>
<organism evidence="8">
    <name type="scientific">Gaeumannomyces tritici (strain R3-111a-1)</name>
    <name type="common">Wheat and barley take-all root rot fungus</name>
    <name type="synonym">Gaeumannomyces graminis var. tritici</name>
    <dbReference type="NCBI Taxonomy" id="644352"/>
    <lineage>
        <taxon>Eukaryota</taxon>
        <taxon>Fungi</taxon>
        <taxon>Dikarya</taxon>
        <taxon>Ascomycota</taxon>
        <taxon>Pezizomycotina</taxon>
        <taxon>Sordariomycetes</taxon>
        <taxon>Sordariomycetidae</taxon>
        <taxon>Magnaporthales</taxon>
        <taxon>Magnaporthaceae</taxon>
        <taxon>Gaeumannomyces</taxon>
    </lineage>
</organism>
<feature type="transmembrane region" description="Helical" evidence="6">
    <location>
        <begin position="132"/>
        <end position="153"/>
    </location>
</feature>
<name>J3NPA7_GAET3</name>
<dbReference type="PANTHER" id="PTHR33048">
    <property type="entry name" value="PTH11-LIKE INTEGRAL MEMBRANE PROTEIN (AFU_ORTHOLOGUE AFUA_5G11245)"/>
    <property type="match status" value="1"/>
</dbReference>
<dbReference type="Proteomes" id="UP000006039">
    <property type="component" value="Unassembled WGS sequence"/>
</dbReference>
<feature type="domain" description="Rhodopsin" evidence="7">
    <location>
        <begin position="1"/>
        <end position="197"/>
    </location>
</feature>
<keyword evidence="2 6" id="KW-0812">Transmembrane</keyword>
<dbReference type="RefSeq" id="XP_009219157.1">
    <property type="nucleotide sequence ID" value="XM_009220893.1"/>
</dbReference>
<dbReference type="VEuPathDB" id="FungiDB:GGTG_03115"/>
<feature type="transmembrane region" description="Helical" evidence="6">
    <location>
        <begin position="20"/>
        <end position="42"/>
    </location>
</feature>
<dbReference type="GeneID" id="20343573"/>
<evidence type="ECO:0000259" key="7">
    <source>
        <dbReference type="Pfam" id="PF20684"/>
    </source>
</evidence>
<dbReference type="HOGENOM" id="CLU_028200_0_2_1"/>
<dbReference type="STRING" id="644352.J3NPA7"/>
<reference evidence="8" key="3">
    <citation type="submission" date="2010-09" db="EMBL/GenBank/DDBJ databases">
        <title>Annotation of Gaeumannomyces graminis var. tritici R3-111a-1.</title>
        <authorList>
            <consortium name="The Broad Institute Genome Sequencing Platform"/>
            <person name="Ma L.-J."/>
            <person name="Dead R."/>
            <person name="Young S.K."/>
            <person name="Zeng Q."/>
            <person name="Gargeya S."/>
            <person name="Fitzgerald M."/>
            <person name="Haas B."/>
            <person name="Abouelleil A."/>
            <person name="Alvarado L."/>
            <person name="Arachchi H.M."/>
            <person name="Berlin A."/>
            <person name="Brown A."/>
            <person name="Chapman S.B."/>
            <person name="Chen Z."/>
            <person name="Dunbar C."/>
            <person name="Freedman E."/>
            <person name="Gearin G."/>
            <person name="Gellesch M."/>
            <person name="Goldberg J."/>
            <person name="Griggs A."/>
            <person name="Gujja S."/>
            <person name="Heiman D."/>
            <person name="Howarth C."/>
            <person name="Larson L."/>
            <person name="Lui A."/>
            <person name="MacDonald P.J.P."/>
            <person name="Mehta T."/>
            <person name="Montmayeur A."/>
            <person name="Murphy C."/>
            <person name="Neiman D."/>
            <person name="Pearson M."/>
            <person name="Priest M."/>
            <person name="Roberts A."/>
            <person name="Saif S."/>
            <person name="Shea T."/>
            <person name="Shenoy N."/>
            <person name="Sisk P."/>
            <person name="Stolte C."/>
            <person name="Sykes S."/>
            <person name="Yandava C."/>
            <person name="Wortman J."/>
            <person name="Nusbaum C."/>
            <person name="Birren B."/>
        </authorList>
    </citation>
    <scope>NUCLEOTIDE SEQUENCE</scope>
    <source>
        <strain evidence="8">R3-111a-1</strain>
    </source>
</reference>
<sequence>MGRHVENVTPEETIMQLKALMVAICSYTQGMNLIKLGFLFQYRRIFSHVRYVQTVCFWFIVFVFIWAVVQLNFLFFMCFPYSVINPSMVGRCLDTLPIWYLTAALSMATDFAIFCIPLPAAWRLQLRARQKVMVLGIFSLGFFVCIVSVYRLFTLYPGVVSTDPTWDNIGAAIWSIVELTAAIVASCLPTLRPLLARVLPGIGLSSARNGYSRSRSAYLRQGSTGGGGLHRTKSAAVVSSAAGDRGGNQTDSFNSEELALRDIGAGSVRTDVDAEEMGLGAGRGVGMPSGTYANASSDHQPANLFASDKQHNVGGIMMTTKITVDSGAR</sequence>
<accession>J3NPA7</accession>
<evidence type="ECO:0000256" key="3">
    <source>
        <dbReference type="ARBA" id="ARBA00022989"/>
    </source>
</evidence>
<gene>
    <name evidence="9" type="primary">20343573</name>
    <name evidence="8" type="ORF">GGTG_03115</name>
</gene>
<dbReference type="InterPro" id="IPR049326">
    <property type="entry name" value="Rhodopsin_dom_fungi"/>
</dbReference>
<proteinExistence type="inferred from homology"/>
<evidence type="ECO:0000313" key="10">
    <source>
        <dbReference type="Proteomes" id="UP000006039"/>
    </source>
</evidence>
<feature type="transmembrane region" description="Helical" evidence="6">
    <location>
        <begin position="97"/>
        <end position="120"/>
    </location>
</feature>
<feature type="transmembrane region" description="Helical" evidence="6">
    <location>
        <begin position="173"/>
        <end position="191"/>
    </location>
</feature>
<evidence type="ECO:0000313" key="9">
    <source>
        <dbReference type="EnsemblFungi" id="EJT78012"/>
    </source>
</evidence>
<evidence type="ECO:0000256" key="1">
    <source>
        <dbReference type="ARBA" id="ARBA00004141"/>
    </source>
</evidence>
<dbReference type="PANTHER" id="PTHR33048:SF47">
    <property type="entry name" value="INTEGRAL MEMBRANE PROTEIN-RELATED"/>
    <property type="match status" value="1"/>
</dbReference>
<feature type="transmembrane region" description="Helical" evidence="6">
    <location>
        <begin position="54"/>
        <end position="77"/>
    </location>
</feature>
<dbReference type="OrthoDB" id="3648173at2759"/>
<dbReference type="EMBL" id="GL385396">
    <property type="protein sequence ID" value="EJT78012.1"/>
    <property type="molecule type" value="Genomic_DNA"/>
</dbReference>
<dbReference type="AlphaFoldDB" id="J3NPA7"/>
<reference evidence="9" key="5">
    <citation type="submission" date="2018-04" db="UniProtKB">
        <authorList>
            <consortium name="EnsemblFungi"/>
        </authorList>
    </citation>
    <scope>IDENTIFICATION</scope>
    <source>
        <strain evidence="9">R3-111a-1</strain>
    </source>
</reference>
<dbReference type="eggNOG" id="ENOG502SNZ8">
    <property type="taxonomic scope" value="Eukaryota"/>
</dbReference>
<keyword evidence="3 6" id="KW-1133">Transmembrane helix</keyword>
<comment type="subcellular location">
    <subcellularLocation>
        <location evidence="1">Membrane</location>
        <topology evidence="1">Multi-pass membrane protein</topology>
    </subcellularLocation>
</comment>
<evidence type="ECO:0000256" key="5">
    <source>
        <dbReference type="ARBA" id="ARBA00038359"/>
    </source>
</evidence>
<evidence type="ECO:0000313" key="8">
    <source>
        <dbReference type="EMBL" id="EJT78012.1"/>
    </source>
</evidence>
<dbReference type="GO" id="GO:0016020">
    <property type="term" value="C:membrane"/>
    <property type="evidence" value="ECO:0007669"/>
    <property type="project" value="UniProtKB-SubCell"/>
</dbReference>